<dbReference type="PANTHER" id="PTHR44520">
    <property type="entry name" value="RESPONSE REGULATOR RCP1-RELATED"/>
    <property type="match status" value="1"/>
</dbReference>
<name>A0ABY7UYG1_9DEIO</name>
<dbReference type="RefSeq" id="WP_273987885.1">
    <property type="nucleotide sequence ID" value="NZ_BAABQT010000003.1"/>
</dbReference>
<dbReference type="SMART" id="SM00448">
    <property type="entry name" value="REC"/>
    <property type="match status" value="1"/>
</dbReference>
<feature type="domain" description="Response regulatory" evidence="2">
    <location>
        <begin position="6"/>
        <end position="119"/>
    </location>
</feature>
<evidence type="ECO:0000256" key="1">
    <source>
        <dbReference type="PROSITE-ProRule" id="PRU00169"/>
    </source>
</evidence>
<sequence length="143" mass="15834">MPERLRILLIDDNLADLLLAEEAFEDHAAHTELITCNSGRDALNWLQNPREALPDVILLDWHMPGMTGEEVLDALKADHALAALPVTVMSGVPIDRADVNQLTKSVTLDDHLQQIARLVNDWRSQHRAPAAGTCCPESSSQRQ</sequence>
<accession>A0ABY7UYG1</accession>
<dbReference type="Pfam" id="PF00072">
    <property type="entry name" value="Response_reg"/>
    <property type="match status" value="1"/>
</dbReference>
<gene>
    <name evidence="3" type="ORF">M8445_11440</name>
</gene>
<dbReference type="InterPro" id="IPR011006">
    <property type="entry name" value="CheY-like_superfamily"/>
</dbReference>
<dbReference type="EMBL" id="CP115165">
    <property type="protein sequence ID" value="WDA57961.1"/>
    <property type="molecule type" value="Genomic_DNA"/>
</dbReference>
<evidence type="ECO:0000259" key="2">
    <source>
        <dbReference type="PROSITE" id="PS50110"/>
    </source>
</evidence>
<dbReference type="InterPro" id="IPR052893">
    <property type="entry name" value="TCS_response_regulator"/>
</dbReference>
<keyword evidence="4" id="KW-1185">Reference proteome</keyword>
<dbReference type="PANTHER" id="PTHR44520:SF2">
    <property type="entry name" value="RESPONSE REGULATOR RCP1"/>
    <property type="match status" value="1"/>
</dbReference>
<evidence type="ECO:0000313" key="3">
    <source>
        <dbReference type="EMBL" id="WDA57961.1"/>
    </source>
</evidence>
<dbReference type="InterPro" id="IPR001789">
    <property type="entry name" value="Sig_transdc_resp-reg_receiver"/>
</dbReference>
<dbReference type="PROSITE" id="PS50110">
    <property type="entry name" value="RESPONSE_REGULATORY"/>
    <property type="match status" value="1"/>
</dbReference>
<proteinExistence type="predicted"/>
<keyword evidence="1" id="KW-0597">Phosphoprotein</keyword>
<protein>
    <submittedName>
        <fullName evidence="3">Response regulator</fullName>
    </submittedName>
</protein>
<dbReference type="SUPFAM" id="SSF52172">
    <property type="entry name" value="CheY-like"/>
    <property type="match status" value="1"/>
</dbReference>
<evidence type="ECO:0000313" key="4">
    <source>
        <dbReference type="Proteomes" id="UP001217044"/>
    </source>
</evidence>
<feature type="modified residue" description="4-aspartylphosphate" evidence="1">
    <location>
        <position position="60"/>
    </location>
</feature>
<dbReference type="Proteomes" id="UP001217044">
    <property type="component" value="Chromosome"/>
</dbReference>
<organism evidence="3 4">
    <name type="scientific">Deinococcus aquaticus</name>
    <dbReference type="NCBI Taxonomy" id="328692"/>
    <lineage>
        <taxon>Bacteria</taxon>
        <taxon>Thermotogati</taxon>
        <taxon>Deinococcota</taxon>
        <taxon>Deinococci</taxon>
        <taxon>Deinococcales</taxon>
        <taxon>Deinococcaceae</taxon>
        <taxon>Deinococcus</taxon>
    </lineage>
</organism>
<dbReference type="Gene3D" id="3.40.50.2300">
    <property type="match status" value="1"/>
</dbReference>
<reference evidence="3 4" key="1">
    <citation type="submission" date="2022-12" db="EMBL/GenBank/DDBJ databases">
        <title>Genome Sequence of Deinococcus aquaticus Type Strain PB314.</title>
        <authorList>
            <person name="Albert C."/>
            <person name="Hill J."/>
            <person name="Boren L."/>
            <person name="Scholz-Ng S."/>
            <person name="Fatema N."/>
            <person name="Grosso R."/>
            <person name="Soboslay E."/>
            <person name="Tuohy J."/>
        </authorList>
    </citation>
    <scope>NUCLEOTIDE SEQUENCE [LARGE SCALE GENOMIC DNA]</scope>
    <source>
        <strain evidence="3 4">PB-314</strain>
    </source>
</reference>